<dbReference type="AlphaFoldDB" id="A0A2G2V9V7"/>
<dbReference type="STRING" id="33114.A0A2G2V9V7"/>
<evidence type="ECO:0000313" key="2">
    <source>
        <dbReference type="EMBL" id="PHT29763.1"/>
    </source>
</evidence>
<keyword evidence="3" id="KW-1185">Reference proteome</keyword>
<organism evidence="2 3">
    <name type="scientific">Capsicum baccatum</name>
    <name type="common">Peruvian pepper</name>
    <dbReference type="NCBI Taxonomy" id="33114"/>
    <lineage>
        <taxon>Eukaryota</taxon>
        <taxon>Viridiplantae</taxon>
        <taxon>Streptophyta</taxon>
        <taxon>Embryophyta</taxon>
        <taxon>Tracheophyta</taxon>
        <taxon>Spermatophyta</taxon>
        <taxon>Magnoliopsida</taxon>
        <taxon>eudicotyledons</taxon>
        <taxon>Gunneridae</taxon>
        <taxon>Pentapetalae</taxon>
        <taxon>asterids</taxon>
        <taxon>lamiids</taxon>
        <taxon>Solanales</taxon>
        <taxon>Solanaceae</taxon>
        <taxon>Solanoideae</taxon>
        <taxon>Capsiceae</taxon>
        <taxon>Capsicum</taxon>
    </lineage>
</organism>
<dbReference type="Proteomes" id="UP000224567">
    <property type="component" value="Unassembled WGS sequence"/>
</dbReference>
<proteinExistence type="predicted"/>
<feature type="transmembrane region" description="Helical" evidence="1">
    <location>
        <begin position="122"/>
        <end position="145"/>
    </location>
</feature>
<sequence length="153" mass="16688">MIMVVDCKEEEEEIEVCDVGFAIGGEKKRISGDGGGRLTTYMVFSSSTGNSRSSPSSLYSPVIYTISETAEAILLYSDSAELLEMVVCFLDFQDMRESPCLTRKPVTDFLVFGHAAQSASKYAVSLFCFLLLINIPIAACLLMYLTTLSASSM</sequence>
<name>A0A2G2V9V7_CAPBA</name>
<keyword evidence="1" id="KW-0812">Transmembrane</keyword>
<reference evidence="2 3" key="1">
    <citation type="journal article" date="2017" name="Genome Biol.">
        <title>New reference genome sequences of hot pepper reveal the massive evolution of plant disease-resistance genes by retroduplication.</title>
        <authorList>
            <person name="Kim S."/>
            <person name="Park J."/>
            <person name="Yeom S.I."/>
            <person name="Kim Y.M."/>
            <person name="Seo E."/>
            <person name="Kim K.T."/>
            <person name="Kim M.S."/>
            <person name="Lee J.M."/>
            <person name="Cheong K."/>
            <person name="Shin H.S."/>
            <person name="Kim S.B."/>
            <person name="Han K."/>
            <person name="Lee J."/>
            <person name="Park M."/>
            <person name="Lee H.A."/>
            <person name="Lee H.Y."/>
            <person name="Lee Y."/>
            <person name="Oh S."/>
            <person name="Lee J.H."/>
            <person name="Choi E."/>
            <person name="Choi E."/>
            <person name="Lee S.E."/>
            <person name="Jeon J."/>
            <person name="Kim H."/>
            <person name="Choi G."/>
            <person name="Song H."/>
            <person name="Lee J."/>
            <person name="Lee S.C."/>
            <person name="Kwon J.K."/>
            <person name="Lee H.Y."/>
            <person name="Koo N."/>
            <person name="Hong Y."/>
            <person name="Kim R.W."/>
            <person name="Kang W.H."/>
            <person name="Huh J.H."/>
            <person name="Kang B.C."/>
            <person name="Yang T.J."/>
            <person name="Lee Y.H."/>
            <person name="Bennetzen J.L."/>
            <person name="Choi D."/>
        </authorList>
    </citation>
    <scope>NUCLEOTIDE SEQUENCE [LARGE SCALE GENOMIC DNA]</scope>
    <source>
        <strain evidence="3">cv. PBC81</strain>
    </source>
</reference>
<dbReference type="OrthoDB" id="1939081at2759"/>
<accession>A0A2G2V9V7</accession>
<comment type="caution">
    <text evidence="2">The sequence shown here is derived from an EMBL/GenBank/DDBJ whole genome shotgun (WGS) entry which is preliminary data.</text>
</comment>
<dbReference type="EMBL" id="MLFT02000082">
    <property type="protein sequence ID" value="PHT29763.1"/>
    <property type="molecule type" value="Genomic_DNA"/>
</dbReference>
<keyword evidence="1" id="KW-0472">Membrane</keyword>
<evidence type="ECO:0000256" key="1">
    <source>
        <dbReference type="SAM" id="Phobius"/>
    </source>
</evidence>
<protein>
    <submittedName>
        <fullName evidence="2">Uncharacterized protein</fullName>
    </submittedName>
</protein>
<gene>
    <name evidence="2" type="ORF">CQW23_30611</name>
</gene>
<reference evidence="3" key="2">
    <citation type="journal article" date="2017" name="J. Anim. Genet.">
        <title>Multiple reference genome sequences of hot pepper reveal the massive evolution of plant disease resistance genes by retroduplication.</title>
        <authorList>
            <person name="Kim S."/>
            <person name="Park J."/>
            <person name="Yeom S.-I."/>
            <person name="Kim Y.-M."/>
            <person name="Seo E."/>
            <person name="Kim K.-T."/>
            <person name="Kim M.-S."/>
            <person name="Lee J.M."/>
            <person name="Cheong K."/>
            <person name="Shin H.-S."/>
            <person name="Kim S.-B."/>
            <person name="Han K."/>
            <person name="Lee J."/>
            <person name="Park M."/>
            <person name="Lee H.-A."/>
            <person name="Lee H.-Y."/>
            <person name="Lee Y."/>
            <person name="Oh S."/>
            <person name="Lee J.H."/>
            <person name="Choi E."/>
            <person name="Choi E."/>
            <person name="Lee S.E."/>
            <person name="Jeon J."/>
            <person name="Kim H."/>
            <person name="Choi G."/>
            <person name="Song H."/>
            <person name="Lee J."/>
            <person name="Lee S.-C."/>
            <person name="Kwon J.-K."/>
            <person name="Lee H.-Y."/>
            <person name="Koo N."/>
            <person name="Hong Y."/>
            <person name="Kim R.W."/>
            <person name="Kang W.-H."/>
            <person name="Huh J.H."/>
            <person name="Kang B.-C."/>
            <person name="Yang T.-J."/>
            <person name="Lee Y.-H."/>
            <person name="Bennetzen J.L."/>
            <person name="Choi D."/>
        </authorList>
    </citation>
    <scope>NUCLEOTIDE SEQUENCE [LARGE SCALE GENOMIC DNA]</scope>
    <source>
        <strain evidence="3">cv. PBC81</strain>
    </source>
</reference>
<keyword evidence="1" id="KW-1133">Transmembrane helix</keyword>
<evidence type="ECO:0000313" key="3">
    <source>
        <dbReference type="Proteomes" id="UP000224567"/>
    </source>
</evidence>